<dbReference type="RefSeq" id="WP_094923202.1">
    <property type="nucleotide sequence ID" value="NZ_NPIA01000002.1"/>
</dbReference>
<evidence type="ECO:0000256" key="1">
    <source>
        <dbReference type="SAM" id="Phobius"/>
    </source>
</evidence>
<reference evidence="4" key="1">
    <citation type="submission" date="2017-08" db="EMBL/GenBank/DDBJ databases">
        <authorList>
            <person name="Huang Z."/>
        </authorList>
    </citation>
    <scope>NUCLEOTIDE SEQUENCE [LARGE SCALE GENOMIC DNA]</scope>
    <source>
        <strain evidence="4">SA5d-4</strain>
    </source>
</reference>
<dbReference type="AlphaFoldDB" id="A0A263BVZ6"/>
<reference evidence="3 4" key="2">
    <citation type="submission" date="2017-09" db="EMBL/GenBank/DDBJ databases">
        <title>Bacillus patelloidae sp. nov., isolated from the intestinal tract of a marine limpet.</title>
        <authorList>
            <person name="Liu R."/>
            <person name="Dong C."/>
            <person name="Shao Z."/>
        </authorList>
    </citation>
    <scope>NUCLEOTIDE SEQUENCE [LARGE SCALE GENOMIC DNA]</scope>
    <source>
        <strain evidence="3 4">SA5d-4</strain>
    </source>
</reference>
<keyword evidence="4" id="KW-1185">Reference proteome</keyword>
<sequence length="239" mass="27777">MKHLLSSIMIIILILTSHSQAYAYSYGDPGEEPFAKAYINLKMHLENDKWDEVKVIINTYEKDFDLYFSATKPSIEKAIETKNKQLLLESYQAAMRLSLERRLFFATEDFEDYGRAKLLLAKARGTFDILRPEVAKKEDEQFISDIYNAFDIALESLGNPGLFGVGSKESDINEFQQQTQYIVKQLKPLFPIETEDDEHFIDEDMYGEDLGEGNNTFWLWFTIVLVISFLILIIVKRKR</sequence>
<proteinExistence type="predicted"/>
<name>A0A263BVZ6_9BACI</name>
<feature type="transmembrane region" description="Helical" evidence="1">
    <location>
        <begin position="217"/>
        <end position="235"/>
    </location>
</feature>
<protein>
    <recommendedName>
        <fullName evidence="5">Sporulation protein YpjB</fullName>
    </recommendedName>
</protein>
<comment type="caution">
    <text evidence="3">The sequence shown here is derived from an EMBL/GenBank/DDBJ whole genome shotgun (WGS) entry which is preliminary data.</text>
</comment>
<keyword evidence="1" id="KW-0812">Transmembrane</keyword>
<keyword evidence="1" id="KW-0472">Membrane</keyword>
<gene>
    <name evidence="3" type="ORF">CIB95_06015</name>
</gene>
<evidence type="ECO:0008006" key="5">
    <source>
        <dbReference type="Google" id="ProtNLM"/>
    </source>
</evidence>
<keyword evidence="1" id="KW-1133">Transmembrane helix</keyword>
<dbReference type="EMBL" id="NPIA01000002">
    <property type="protein sequence ID" value="OZM57909.1"/>
    <property type="molecule type" value="Genomic_DNA"/>
</dbReference>
<accession>A0A263BVZ6</accession>
<evidence type="ECO:0000256" key="2">
    <source>
        <dbReference type="SAM" id="SignalP"/>
    </source>
</evidence>
<feature type="signal peptide" evidence="2">
    <location>
        <begin position="1"/>
        <end position="23"/>
    </location>
</feature>
<dbReference type="Proteomes" id="UP000217083">
    <property type="component" value="Unassembled WGS sequence"/>
</dbReference>
<feature type="chain" id="PRO_5013238233" description="Sporulation protein YpjB" evidence="2">
    <location>
        <begin position="24"/>
        <end position="239"/>
    </location>
</feature>
<keyword evidence="2" id="KW-0732">Signal</keyword>
<organism evidence="3 4">
    <name type="scientific">Lottiidibacillus patelloidae</name>
    <dbReference type="NCBI Taxonomy" id="2670334"/>
    <lineage>
        <taxon>Bacteria</taxon>
        <taxon>Bacillati</taxon>
        <taxon>Bacillota</taxon>
        <taxon>Bacilli</taxon>
        <taxon>Bacillales</taxon>
        <taxon>Bacillaceae</taxon>
        <taxon>Lottiidibacillus</taxon>
    </lineage>
</organism>
<evidence type="ECO:0000313" key="4">
    <source>
        <dbReference type="Proteomes" id="UP000217083"/>
    </source>
</evidence>
<evidence type="ECO:0000313" key="3">
    <source>
        <dbReference type="EMBL" id="OZM57909.1"/>
    </source>
</evidence>